<feature type="transmembrane region" description="Helical" evidence="1">
    <location>
        <begin position="9"/>
        <end position="29"/>
    </location>
</feature>
<keyword evidence="3" id="KW-1185">Reference proteome</keyword>
<keyword evidence="1" id="KW-0812">Transmembrane</keyword>
<feature type="transmembrane region" description="Helical" evidence="1">
    <location>
        <begin position="111"/>
        <end position="134"/>
    </location>
</feature>
<dbReference type="EMBL" id="CP034437">
    <property type="protein sequence ID" value="AZN43389.1"/>
    <property type="molecule type" value="Genomic_DNA"/>
</dbReference>
<dbReference type="RefSeq" id="WP_126019876.1">
    <property type="nucleotide sequence ID" value="NZ_CP034437.1"/>
</dbReference>
<dbReference type="OrthoDB" id="9916770at2"/>
<name>A0A3Q8XAX5_9BACL</name>
<proteinExistence type="predicted"/>
<dbReference type="KEGG" id="palb:EJC50_29620"/>
<evidence type="ECO:0000256" key="1">
    <source>
        <dbReference type="SAM" id="Phobius"/>
    </source>
</evidence>
<reference evidence="3" key="1">
    <citation type="submission" date="2018-12" db="EMBL/GenBank/DDBJ databases">
        <title>Genome sequence of Peanibacillus sp.</title>
        <authorList>
            <person name="Subramani G."/>
            <person name="Srinivasan S."/>
            <person name="Kim M.K."/>
        </authorList>
    </citation>
    <scope>NUCLEOTIDE SEQUENCE [LARGE SCALE GENOMIC DNA]</scope>
    <source>
        <strain evidence="3">18JY67-1</strain>
    </source>
</reference>
<keyword evidence="1" id="KW-0472">Membrane</keyword>
<evidence type="ECO:0000313" key="3">
    <source>
        <dbReference type="Proteomes" id="UP000272528"/>
    </source>
</evidence>
<feature type="transmembrane region" description="Helical" evidence="1">
    <location>
        <begin position="70"/>
        <end position="90"/>
    </location>
</feature>
<organism evidence="2 3">
    <name type="scientific">Paenibacillus albus</name>
    <dbReference type="NCBI Taxonomy" id="2495582"/>
    <lineage>
        <taxon>Bacteria</taxon>
        <taxon>Bacillati</taxon>
        <taxon>Bacillota</taxon>
        <taxon>Bacilli</taxon>
        <taxon>Bacillales</taxon>
        <taxon>Paenibacillaceae</taxon>
        <taxon>Paenibacillus</taxon>
    </lineage>
</organism>
<sequence>MFKDKATKTAIYTGIISSAIFLLFFQPILENLSKATYSVASNSFKGFLNSVIQSCAIGFNESFSFHTETVLFSLFLGIGVGAIMIFSRNLRRKLNPEIDDKQIKVSSKTMSRLSLILLLFSILGITFSLVSSFMEHMIISVHQQQMAIIAPYIDEQSEEELRSEWAQMQTKADFDNFNDKISKIAKDNKIKIPSNDF</sequence>
<dbReference type="AlphaFoldDB" id="A0A3Q8XAX5"/>
<gene>
    <name evidence="2" type="ORF">EJC50_29620</name>
</gene>
<protein>
    <submittedName>
        <fullName evidence="2">Uncharacterized protein</fullName>
    </submittedName>
</protein>
<keyword evidence="1" id="KW-1133">Transmembrane helix</keyword>
<dbReference type="Proteomes" id="UP000272528">
    <property type="component" value="Chromosome"/>
</dbReference>
<accession>A0A3Q8XAX5</accession>
<evidence type="ECO:0000313" key="2">
    <source>
        <dbReference type="EMBL" id="AZN43389.1"/>
    </source>
</evidence>